<evidence type="ECO:0000313" key="1">
    <source>
        <dbReference type="EMBL" id="KAL0325225.1"/>
    </source>
</evidence>
<accession>A0AAW2M3X1</accession>
<sequence>MYPNFAEEPHNVRLGLYTDGFALHEQYGRAYSCWHVIITPYNLPPGICISSEYMFLTMIIPDPSNLKRLISVYLELLIEELLQLGHVSVRTYDHATDNVFIMQAALMCTVNDLPAYRMAFRWSTTGVMGCRVYMNDTKDISSPTQ</sequence>
<reference evidence="1" key="2">
    <citation type="journal article" date="2024" name="Plant">
        <title>Genomic evolution and insights into agronomic trait innovations of Sesamum species.</title>
        <authorList>
            <person name="Miao H."/>
            <person name="Wang L."/>
            <person name="Qu L."/>
            <person name="Liu H."/>
            <person name="Sun Y."/>
            <person name="Le M."/>
            <person name="Wang Q."/>
            <person name="Wei S."/>
            <person name="Zheng Y."/>
            <person name="Lin W."/>
            <person name="Duan Y."/>
            <person name="Cao H."/>
            <person name="Xiong S."/>
            <person name="Wang X."/>
            <person name="Wei L."/>
            <person name="Li C."/>
            <person name="Ma Q."/>
            <person name="Ju M."/>
            <person name="Zhao R."/>
            <person name="Li G."/>
            <person name="Mu C."/>
            <person name="Tian Q."/>
            <person name="Mei H."/>
            <person name="Zhang T."/>
            <person name="Gao T."/>
            <person name="Zhang H."/>
        </authorList>
    </citation>
    <scope>NUCLEOTIDE SEQUENCE</scope>
    <source>
        <strain evidence="1">G02</strain>
    </source>
</reference>
<proteinExistence type="predicted"/>
<dbReference type="AlphaFoldDB" id="A0AAW2M3X1"/>
<gene>
    <name evidence="1" type="ORF">Sradi_5091800</name>
</gene>
<organism evidence="1">
    <name type="scientific">Sesamum radiatum</name>
    <name type="common">Black benniseed</name>
    <dbReference type="NCBI Taxonomy" id="300843"/>
    <lineage>
        <taxon>Eukaryota</taxon>
        <taxon>Viridiplantae</taxon>
        <taxon>Streptophyta</taxon>
        <taxon>Embryophyta</taxon>
        <taxon>Tracheophyta</taxon>
        <taxon>Spermatophyta</taxon>
        <taxon>Magnoliopsida</taxon>
        <taxon>eudicotyledons</taxon>
        <taxon>Gunneridae</taxon>
        <taxon>Pentapetalae</taxon>
        <taxon>asterids</taxon>
        <taxon>lamiids</taxon>
        <taxon>Lamiales</taxon>
        <taxon>Pedaliaceae</taxon>
        <taxon>Sesamum</taxon>
    </lineage>
</organism>
<reference evidence="1" key="1">
    <citation type="submission" date="2020-06" db="EMBL/GenBank/DDBJ databases">
        <authorList>
            <person name="Li T."/>
            <person name="Hu X."/>
            <person name="Zhang T."/>
            <person name="Song X."/>
            <person name="Zhang H."/>
            <person name="Dai N."/>
            <person name="Sheng W."/>
            <person name="Hou X."/>
            <person name="Wei L."/>
        </authorList>
    </citation>
    <scope>NUCLEOTIDE SEQUENCE</scope>
    <source>
        <strain evidence="1">G02</strain>
        <tissue evidence="1">Leaf</tissue>
    </source>
</reference>
<dbReference type="EMBL" id="JACGWJ010000023">
    <property type="protein sequence ID" value="KAL0325225.1"/>
    <property type="molecule type" value="Genomic_DNA"/>
</dbReference>
<protein>
    <submittedName>
        <fullName evidence="1">Uncharacterized protein</fullName>
    </submittedName>
</protein>
<comment type="caution">
    <text evidence="1">The sequence shown here is derived from an EMBL/GenBank/DDBJ whole genome shotgun (WGS) entry which is preliminary data.</text>
</comment>
<name>A0AAW2M3X1_SESRA</name>
<dbReference type="InterPro" id="IPR004242">
    <property type="entry name" value="Transposase_21"/>
</dbReference>
<dbReference type="Pfam" id="PF02992">
    <property type="entry name" value="Transposase_21"/>
    <property type="match status" value="1"/>
</dbReference>